<dbReference type="Pfam" id="PF00072">
    <property type="entry name" value="Response_reg"/>
    <property type="match status" value="1"/>
</dbReference>
<dbReference type="Gene3D" id="3.40.50.2300">
    <property type="match status" value="1"/>
</dbReference>
<dbReference type="InterPro" id="IPR052340">
    <property type="entry name" value="RNase_Y/CdgJ"/>
</dbReference>
<keyword evidence="1" id="KW-0597">Phosphoprotein</keyword>
<dbReference type="EMBL" id="DSTK01000013">
    <property type="protein sequence ID" value="HFK96599.1"/>
    <property type="molecule type" value="Genomic_DNA"/>
</dbReference>
<dbReference type="InterPro" id="IPR013976">
    <property type="entry name" value="HDOD"/>
</dbReference>
<organism evidence="4">
    <name type="scientific">Desulfacinum infernum</name>
    <dbReference type="NCBI Taxonomy" id="35837"/>
    <lineage>
        <taxon>Bacteria</taxon>
        <taxon>Pseudomonadati</taxon>
        <taxon>Thermodesulfobacteriota</taxon>
        <taxon>Syntrophobacteria</taxon>
        <taxon>Syntrophobacterales</taxon>
        <taxon>Syntrophobacteraceae</taxon>
        <taxon>Desulfacinum</taxon>
    </lineage>
</organism>
<accession>A0A831ZRA7</accession>
<comment type="caution">
    <text evidence="4">The sequence shown here is derived from an EMBL/GenBank/DDBJ whole genome shotgun (WGS) entry which is preliminary data.</text>
</comment>
<feature type="modified residue" description="4-aspartylphosphate" evidence="1">
    <location>
        <position position="55"/>
    </location>
</feature>
<dbReference type="PROSITE" id="PS50110">
    <property type="entry name" value="RESPONSE_REGULATORY"/>
    <property type="match status" value="1"/>
</dbReference>
<dbReference type="PANTHER" id="PTHR33525">
    <property type="match status" value="1"/>
</dbReference>
<dbReference type="CDD" id="cd00077">
    <property type="entry name" value="HDc"/>
    <property type="match status" value="1"/>
</dbReference>
<dbReference type="SUPFAM" id="SSF52172">
    <property type="entry name" value="CheY-like"/>
    <property type="match status" value="1"/>
</dbReference>
<dbReference type="PANTHER" id="PTHR33525:SF3">
    <property type="entry name" value="RIBONUCLEASE Y"/>
    <property type="match status" value="1"/>
</dbReference>
<dbReference type="InterPro" id="IPR014626">
    <property type="entry name" value="Sig_transdc_resp-reg_put"/>
</dbReference>
<evidence type="ECO:0000313" key="4">
    <source>
        <dbReference type="EMBL" id="HFK96599.1"/>
    </source>
</evidence>
<reference evidence="4" key="1">
    <citation type="journal article" date="2020" name="mSystems">
        <title>Genome- and Community-Level Interaction Insights into Carbon Utilization and Element Cycling Functions of Hydrothermarchaeota in Hydrothermal Sediment.</title>
        <authorList>
            <person name="Zhou Z."/>
            <person name="Liu Y."/>
            <person name="Xu W."/>
            <person name="Pan J."/>
            <person name="Luo Z.H."/>
            <person name="Li M."/>
        </authorList>
    </citation>
    <scope>NUCLEOTIDE SEQUENCE [LARGE SCALE GENOMIC DNA]</scope>
    <source>
        <strain evidence="4">SpSt-456</strain>
    </source>
</reference>
<dbReference type="SMART" id="SM00448">
    <property type="entry name" value="REC"/>
    <property type="match status" value="1"/>
</dbReference>
<dbReference type="SMART" id="SM00471">
    <property type="entry name" value="HDc"/>
    <property type="match status" value="1"/>
</dbReference>
<dbReference type="GO" id="GO:0000160">
    <property type="term" value="P:phosphorelay signal transduction system"/>
    <property type="evidence" value="ECO:0007669"/>
    <property type="project" value="InterPro"/>
</dbReference>
<gene>
    <name evidence="4" type="ORF">ENS06_04645</name>
</gene>
<dbReference type="PROSITE" id="PS51833">
    <property type="entry name" value="HDOD"/>
    <property type="match status" value="1"/>
</dbReference>
<name>A0A831ZRA7_9BACT</name>
<dbReference type="InterPro" id="IPR001789">
    <property type="entry name" value="Sig_transdc_resp-reg_receiver"/>
</dbReference>
<dbReference type="PIRSF" id="PIRSF036883">
    <property type="entry name" value="RR_HD-GYP_mod"/>
    <property type="match status" value="1"/>
</dbReference>
<dbReference type="InterPro" id="IPR003607">
    <property type="entry name" value="HD/PDEase_dom"/>
</dbReference>
<evidence type="ECO:0000259" key="3">
    <source>
        <dbReference type="PROSITE" id="PS51833"/>
    </source>
</evidence>
<feature type="domain" description="HDOD" evidence="3">
    <location>
        <begin position="140"/>
        <end position="337"/>
    </location>
</feature>
<protein>
    <submittedName>
        <fullName evidence="4">HDOD domain-containing protein</fullName>
    </submittedName>
</protein>
<evidence type="ECO:0000259" key="2">
    <source>
        <dbReference type="PROSITE" id="PS50110"/>
    </source>
</evidence>
<dbReference type="CDD" id="cd17569">
    <property type="entry name" value="REC_HupR-like"/>
    <property type="match status" value="1"/>
</dbReference>
<proteinExistence type="predicted"/>
<dbReference type="Gene3D" id="1.10.3210.10">
    <property type="entry name" value="Hypothetical protein af1432"/>
    <property type="match status" value="1"/>
</dbReference>
<feature type="domain" description="Response regulatory" evidence="2">
    <location>
        <begin position="4"/>
        <end position="119"/>
    </location>
</feature>
<dbReference type="SUPFAM" id="SSF109604">
    <property type="entry name" value="HD-domain/PDEase-like"/>
    <property type="match status" value="1"/>
</dbReference>
<sequence length="401" mass="44227">MAWNIVFVDDDAGVLEALQRMLRSMRREWRMHFFTRAEDALTFLKSEPVDVVVSDMRMPGVDGAEFLAQVKRAYPQVIRIALSGYADHEMVLRAVRSAHQYLAKPCDAETLRGAIVRVRALQDLLGEPSLRALVAQLEVLPSLPSLYQEIMQELESEGASVKRVGEIIAKDLGMTAKILQLVNSAFFGVSRHVASPAQAAILLGLDIIRALVLSLHIFSQFHGKNFSENDVSSLWKHSLTTAVYAKTIAESEGAERMVCEDAFVAGMLHDVGKLILMQNMPDQTKQAMERSVQTGEPFWLSETALMGTSHGQVGAYLMGVWGLSDSIVEALAFHHFPSRCPHRRFSALTAVHAADFLHYAVAGGPAFQGPRLVDQGYLQELGVLGRVRQWKEACEGAVGEA</sequence>
<evidence type="ECO:0000256" key="1">
    <source>
        <dbReference type="PROSITE-ProRule" id="PRU00169"/>
    </source>
</evidence>
<dbReference type="Pfam" id="PF08668">
    <property type="entry name" value="HDOD"/>
    <property type="match status" value="1"/>
</dbReference>
<dbReference type="AlphaFoldDB" id="A0A831ZRA7"/>
<dbReference type="InterPro" id="IPR011006">
    <property type="entry name" value="CheY-like_superfamily"/>
</dbReference>